<dbReference type="Proteomes" id="UP000320496">
    <property type="component" value="Chromosome"/>
</dbReference>
<name>A0A517Z9M1_9PLAN</name>
<evidence type="ECO:0000256" key="1">
    <source>
        <dbReference type="ARBA" id="ARBA00022679"/>
    </source>
</evidence>
<feature type="site" description="Transition state stabilizer" evidence="3">
    <location>
        <position position="24"/>
    </location>
</feature>
<keyword evidence="1 3" id="KW-0808">Transferase</keyword>
<feature type="site" description="Positions MEP for the nucleophilic attack" evidence="3">
    <location>
        <position position="155"/>
    </location>
</feature>
<evidence type="ECO:0000256" key="3">
    <source>
        <dbReference type="HAMAP-Rule" id="MF_00108"/>
    </source>
</evidence>
<sequence length="244" mass="27192">MPRFAVILPAAGRSSRFGDSRRKKPFVTLKGRPVWVRAAEAFVNREDVAQTLICISEDDRDFFKQTFQANLAFMNIEIVPGGAERADTVQNALARIKADVDYVAVHDAARPLLAKKWVDDVFNAAVEHGAAIPGIPISSTVKRVEQKAITETVPRDGLWCAQTPQVFDRKLLLEAYAKRDGFVATDEAQLVERIGQKVHVVEGSPLNIKITTQEDLKMVEALVDCVPKEQSLKNLHPFADERFL</sequence>
<comment type="similarity">
    <text evidence="3">Belongs to the IspD/TarI cytidylyltransferase family. IspD subfamily.</text>
</comment>
<proteinExistence type="inferred from homology"/>
<dbReference type="PANTHER" id="PTHR32125">
    <property type="entry name" value="2-C-METHYL-D-ERYTHRITOL 4-PHOSPHATE CYTIDYLYLTRANSFERASE, CHLOROPLASTIC"/>
    <property type="match status" value="1"/>
</dbReference>
<comment type="pathway">
    <text evidence="3">Isoprenoid biosynthesis; isopentenyl diphosphate biosynthesis via DXP pathway; isopentenyl diphosphate from 1-deoxy-D-xylulose 5-phosphate: step 2/6.</text>
</comment>
<reference evidence="4 5" key="1">
    <citation type="submission" date="2019-02" db="EMBL/GenBank/DDBJ databases">
        <title>Deep-cultivation of Planctomycetes and their phenomic and genomic characterization uncovers novel biology.</title>
        <authorList>
            <person name="Wiegand S."/>
            <person name="Jogler M."/>
            <person name="Boedeker C."/>
            <person name="Pinto D."/>
            <person name="Vollmers J."/>
            <person name="Rivas-Marin E."/>
            <person name="Kohn T."/>
            <person name="Peeters S.H."/>
            <person name="Heuer A."/>
            <person name="Rast P."/>
            <person name="Oberbeckmann S."/>
            <person name="Bunk B."/>
            <person name="Jeske O."/>
            <person name="Meyerdierks A."/>
            <person name="Storesund J.E."/>
            <person name="Kallscheuer N."/>
            <person name="Luecker S."/>
            <person name="Lage O.M."/>
            <person name="Pohl T."/>
            <person name="Merkel B.J."/>
            <person name="Hornburger P."/>
            <person name="Mueller R.-W."/>
            <person name="Bruemmer F."/>
            <person name="Labrenz M."/>
            <person name="Spormann A.M."/>
            <person name="Op den Camp H."/>
            <person name="Overmann J."/>
            <person name="Amann R."/>
            <person name="Jetten M.S.M."/>
            <person name="Mascher T."/>
            <person name="Medema M.H."/>
            <person name="Devos D.P."/>
            <person name="Kaster A.-K."/>
            <person name="Ovreas L."/>
            <person name="Rohde M."/>
            <person name="Galperin M.Y."/>
            <person name="Jogler C."/>
        </authorList>
    </citation>
    <scope>NUCLEOTIDE SEQUENCE [LARGE SCALE GENOMIC DNA]</scope>
    <source>
        <strain evidence="4 5">Mal4</strain>
    </source>
</reference>
<dbReference type="HAMAP" id="MF_00108">
    <property type="entry name" value="IspD"/>
    <property type="match status" value="1"/>
</dbReference>
<dbReference type="NCBIfam" id="TIGR00453">
    <property type="entry name" value="ispD"/>
    <property type="match status" value="1"/>
</dbReference>
<dbReference type="GO" id="GO:0050518">
    <property type="term" value="F:2-C-methyl-D-erythritol 4-phosphate cytidylyltransferase activity"/>
    <property type="evidence" value="ECO:0007669"/>
    <property type="project" value="UniProtKB-UniRule"/>
</dbReference>
<keyword evidence="3" id="KW-0414">Isoprene biosynthesis</keyword>
<comment type="function">
    <text evidence="3">Catalyzes the formation of 4-diphosphocytidyl-2-C-methyl-D-erythritol from CTP and 2-C-methyl-D-erythritol 4-phosphate (MEP).</text>
</comment>
<dbReference type="OrthoDB" id="9806837at2"/>
<evidence type="ECO:0000256" key="2">
    <source>
        <dbReference type="ARBA" id="ARBA00022695"/>
    </source>
</evidence>
<protein>
    <recommendedName>
        <fullName evidence="3">2-C-methyl-D-erythritol 4-phosphate cytidylyltransferase</fullName>
        <ecNumber evidence="3">2.7.7.60</ecNumber>
    </recommendedName>
    <alternativeName>
        <fullName evidence="3">4-diphosphocytidyl-2C-methyl-D-erythritol synthase</fullName>
    </alternativeName>
    <alternativeName>
        <fullName evidence="3">MEP cytidylyltransferase</fullName>
        <shortName evidence="3">MCT</shortName>
    </alternativeName>
</protein>
<dbReference type="GO" id="GO:0019288">
    <property type="term" value="P:isopentenyl diphosphate biosynthetic process, methylerythritol 4-phosphate pathway"/>
    <property type="evidence" value="ECO:0007669"/>
    <property type="project" value="UniProtKB-UniRule"/>
</dbReference>
<dbReference type="EC" id="2.7.7.60" evidence="3"/>
<dbReference type="FunFam" id="3.90.550.10:FF:000003">
    <property type="entry name" value="2-C-methyl-D-erythritol 4-phosphate cytidylyltransferase"/>
    <property type="match status" value="1"/>
</dbReference>
<evidence type="ECO:0000313" key="4">
    <source>
        <dbReference type="EMBL" id="QDU39186.1"/>
    </source>
</evidence>
<keyword evidence="5" id="KW-1185">Reference proteome</keyword>
<gene>
    <name evidence="3 4" type="primary">ispD</name>
    <name evidence="4" type="ORF">Mal4_35220</name>
</gene>
<feature type="site" description="Positions MEP for the nucleophilic attack" evidence="3">
    <location>
        <position position="209"/>
    </location>
</feature>
<feature type="site" description="Transition state stabilizer" evidence="3">
    <location>
        <position position="16"/>
    </location>
</feature>
<organism evidence="4 5">
    <name type="scientific">Maioricimonas rarisocia</name>
    <dbReference type="NCBI Taxonomy" id="2528026"/>
    <lineage>
        <taxon>Bacteria</taxon>
        <taxon>Pseudomonadati</taxon>
        <taxon>Planctomycetota</taxon>
        <taxon>Planctomycetia</taxon>
        <taxon>Planctomycetales</taxon>
        <taxon>Planctomycetaceae</taxon>
        <taxon>Maioricimonas</taxon>
    </lineage>
</organism>
<dbReference type="Pfam" id="PF01128">
    <property type="entry name" value="IspD"/>
    <property type="match status" value="1"/>
</dbReference>
<dbReference type="RefSeq" id="WP_145370394.1">
    <property type="nucleotide sequence ID" value="NZ_CP036275.1"/>
</dbReference>
<dbReference type="InterPro" id="IPR001228">
    <property type="entry name" value="IspD"/>
</dbReference>
<dbReference type="InterPro" id="IPR050088">
    <property type="entry name" value="IspD/TarI_cytidylyltransf_bact"/>
</dbReference>
<keyword evidence="2 3" id="KW-0548">Nucleotidyltransferase</keyword>
<dbReference type="UniPathway" id="UPA00056">
    <property type="reaction ID" value="UER00093"/>
</dbReference>
<dbReference type="Gene3D" id="3.90.550.10">
    <property type="entry name" value="Spore Coat Polysaccharide Biosynthesis Protein SpsA, Chain A"/>
    <property type="match status" value="1"/>
</dbReference>
<dbReference type="AlphaFoldDB" id="A0A517Z9M1"/>
<dbReference type="InterPro" id="IPR034683">
    <property type="entry name" value="IspD/TarI"/>
</dbReference>
<dbReference type="CDD" id="cd02516">
    <property type="entry name" value="CDP-ME_synthetase"/>
    <property type="match status" value="1"/>
</dbReference>
<accession>A0A517Z9M1</accession>
<evidence type="ECO:0000313" key="5">
    <source>
        <dbReference type="Proteomes" id="UP000320496"/>
    </source>
</evidence>
<dbReference type="EMBL" id="CP036275">
    <property type="protein sequence ID" value="QDU39186.1"/>
    <property type="molecule type" value="Genomic_DNA"/>
</dbReference>
<dbReference type="SUPFAM" id="SSF53448">
    <property type="entry name" value="Nucleotide-diphospho-sugar transferases"/>
    <property type="match status" value="1"/>
</dbReference>
<comment type="catalytic activity">
    <reaction evidence="3">
        <text>2-C-methyl-D-erythritol 4-phosphate + CTP + H(+) = 4-CDP-2-C-methyl-D-erythritol + diphosphate</text>
        <dbReference type="Rhea" id="RHEA:13429"/>
        <dbReference type="ChEBI" id="CHEBI:15378"/>
        <dbReference type="ChEBI" id="CHEBI:33019"/>
        <dbReference type="ChEBI" id="CHEBI:37563"/>
        <dbReference type="ChEBI" id="CHEBI:57823"/>
        <dbReference type="ChEBI" id="CHEBI:58262"/>
        <dbReference type="EC" id="2.7.7.60"/>
    </reaction>
</comment>
<dbReference type="InterPro" id="IPR029044">
    <property type="entry name" value="Nucleotide-diphossugar_trans"/>
</dbReference>
<dbReference type="KEGG" id="mri:Mal4_35220"/>
<dbReference type="PANTHER" id="PTHR32125:SF4">
    <property type="entry name" value="2-C-METHYL-D-ERYTHRITOL 4-PHOSPHATE CYTIDYLYLTRANSFERASE, CHLOROPLASTIC"/>
    <property type="match status" value="1"/>
</dbReference>